<gene>
    <name evidence="10" type="ORF">K1W68_07195</name>
</gene>
<accession>A0AAW5EQ85</accession>
<comment type="catalytic activity">
    <reaction evidence="8">
        <text>a 6-O-methyl-2'-deoxyguanosine in DNA + L-cysteinyl-[protein] = S-methyl-L-cysteinyl-[protein] + a 2'-deoxyguanosine in DNA</text>
        <dbReference type="Rhea" id="RHEA:24000"/>
        <dbReference type="Rhea" id="RHEA-COMP:10131"/>
        <dbReference type="Rhea" id="RHEA-COMP:10132"/>
        <dbReference type="Rhea" id="RHEA-COMP:11367"/>
        <dbReference type="Rhea" id="RHEA-COMP:11368"/>
        <dbReference type="ChEBI" id="CHEBI:29950"/>
        <dbReference type="ChEBI" id="CHEBI:82612"/>
        <dbReference type="ChEBI" id="CHEBI:85445"/>
        <dbReference type="ChEBI" id="CHEBI:85448"/>
        <dbReference type="EC" id="2.1.1.63"/>
    </reaction>
</comment>
<evidence type="ECO:0000313" key="11">
    <source>
        <dbReference type="Proteomes" id="UP001202887"/>
    </source>
</evidence>
<keyword evidence="5 10" id="KW-0808">Transferase</keyword>
<evidence type="ECO:0000256" key="5">
    <source>
        <dbReference type="ARBA" id="ARBA00022679"/>
    </source>
</evidence>
<keyword evidence="4 10" id="KW-0489">Methyltransferase</keyword>
<dbReference type="SUPFAM" id="SSF53155">
    <property type="entry name" value="Methylated DNA-protein cysteine methyltransferase domain"/>
    <property type="match status" value="1"/>
</dbReference>
<dbReference type="CDD" id="cd06445">
    <property type="entry name" value="ATase"/>
    <property type="match status" value="1"/>
</dbReference>
<evidence type="ECO:0000256" key="1">
    <source>
        <dbReference type="ARBA" id="ARBA00001286"/>
    </source>
</evidence>
<dbReference type="InterPro" id="IPR036388">
    <property type="entry name" value="WH-like_DNA-bd_sf"/>
</dbReference>
<dbReference type="Gene3D" id="3.30.160.70">
    <property type="entry name" value="Methylated DNA-protein cysteine methyltransferase domain"/>
    <property type="match status" value="1"/>
</dbReference>
<dbReference type="GO" id="GO:0032259">
    <property type="term" value="P:methylation"/>
    <property type="evidence" value="ECO:0007669"/>
    <property type="project" value="UniProtKB-KW"/>
</dbReference>
<comment type="similarity">
    <text evidence="2">Belongs to the MGMT family.</text>
</comment>
<evidence type="ECO:0000256" key="3">
    <source>
        <dbReference type="ARBA" id="ARBA00011918"/>
    </source>
</evidence>
<feature type="domain" description="Methylated-DNA-[protein]-cysteine S-methyltransferase DNA binding" evidence="9">
    <location>
        <begin position="97"/>
        <end position="176"/>
    </location>
</feature>
<name>A0AAW5EQ85_NOVHA</name>
<dbReference type="InterPro" id="IPR036217">
    <property type="entry name" value="MethylDNA_cys_MeTrfase_DNAb"/>
</dbReference>
<dbReference type="AlphaFoldDB" id="A0AAW5EQ85"/>
<evidence type="ECO:0000313" key="10">
    <source>
        <dbReference type="EMBL" id="MCJ8353774.1"/>
    </source>
</evidence>
<dbReference type="EMBL" id="JAIBCX010000014">
    <property type="protein sequence ID" value="MCJ8353774.1"/>
    <property type="molecule type" value="Genomic_DNA"/>
</dbReference>
<dbReference type="Gene3D" id="1.10.10.10">
    <property type="entry name" value="Winged helix-like DNA-binding domain superfamily/Winged helix DNA-binding domain"/>
    <property type="match status" value="1"/>
</dbReference>
<organism evidence="10 11">
    <name type="scientific">Novacetimonas hansenii</name>
    <name type="common">Komagataeibacter hansenii</name>
    <dbReference type="NCBI Taxonomy" id="436"/>
    <lineage>
        <taxon>Bacteria</taxon>
        <taxon>Pseudomonadati</taxon>
        <taxon>Pseudomonadota</taxon>
        <taxon>Alphaproteobacteria</taxon>
        <taxon>Acetobacterales</taxon>
        <taxon>Acetobacteraceae</taxon>
        <taxon>Novacetimonas</taxon>
    </lineage>
</organism>
<dbReference type="InterPro" id="IPR036631">
    <property type="entry name" value="MGMT_N_sf"/>
</dbReference>
<dbReference type="NCBIfam" id="TIGR00589">
    <property type="entry name" value="ogt"/>
    <property type="match status" value="1"/>
</dbReference>
<protein>
    <recommendedName>
        <fullName evidence="3">methylated-DNA--[protein]-cysteine S-methyltransferase</fullName>
        <ecNumber evidence="3">2.1.1.63</ecNumber>
    </recommendedName>
</protein>
<dbReference type="PROSITE" id="PS00374">
    <property type="entry name" value="MGMT"/>
    <property type="match status" value="1"/>
</dbReference>
<evidence type="ECO:0000256" key="2">
    <source>
        <dbReference type="ARBA" id="ARBA00008711"/>
    </source>
</evidence>
<sequence>MTTVPVHRGNAATGRLGVAVGQCTLGTVMLATGANGVVAIAMGDGADALVHDLRARFVGVELVLGDPCANDYLRHVVAFIDGTSDALDLPLDIGGTAFQKRVWAALRAIAPGTTVTYAEIARRLGTPSAVRAVAGACAANMLAVVIPCHRVVRSDGTLSGYRWGVARKQALILREATGTAAAIAR</sequence>
<evidence type="ECO:0000256" key="4">
    <source>
        <dbReference type="ARBA" id="ARBA00022603"/>
    </source>
</evidence>
<dbReference type="EC" id="2.1.1.63" evidence="3"/>
<evidence type="ECO:0000256" key="8">
    <source>
        <dbReference type="ARBA" id="ARBA00049348"/>
    </source>
</evidence>
<comment type="catalytic activity">
    <reaction evidence="1">
        <text>a 4-O-methyl-thymidine in DNA + L-cysteinyl-[protein] = a thymidine in DNA + S-methyl-L-cysteinyl-[protein]</text>
        <dbReference type="Rhea" id="RHEA:53428"/>
        <dbReference type="Rhea" id="RHEA-COMP:10131"/>
        <dbReference type="Rhea" id="RHEA-COMP:10132"/>
        <dbReference type="Rhea" id="RHEA-COMP:13555"/>
        <dbReference type="Rhea" id="RHEA-COMP:13556"/>
        <dbReference type="ChEBI" id="CHEBI:29950"/>
        <dbReference type="ChEBI" id="CHEBI:82612"/>
        <dbReference type="ChEBI" id="CHEBI:137386"/>
        <dbReference type="ChEBI" id="CHEBI:137387"/>
        <dbReference type="EC" id="2.1.1.63"/>
    </reaction>
</comment>
<proteinExistence type="inferred from homology"/>
<evidence type="ECO:0000256" key="7">
    <source>
        <dbReference type="ARBA" id="ARBA00023204"/>
    </source>
</evidence>
<dbReference type="InterPro" id="IPR014048">
    <property type="entry name" value="MethylDNA_cys_MeTrfase_DNA-bd"/>
</dbReference>
<keyword evidence="7" id="KW-0234">DNA repair</keyword>
<reference evidence="10" key="1">
    <citation type="journal article" date="2021" name="Polymers (Basel)">
        <title>Highly Stretchable Bacterial Cellulose Produced by Komagataeibacter hansenii SI1.</title>
        <authorList>
            <person name="Cielecka I."/>
            <person name="Ryngajllo M."/>
            <person name="Maniukiewicz W."/>
            <person name="Bielecki S."/>
        </authorList>
    </citation>
    <scope>NUCLEOTIDE SEQUENCE</scope>
    <source>
        <strain evidence="10">SI1</strain>
    </source>
</reference>
<dbReference type="PANTHER" id="PTHR10815">
    <property type="entry name" value="METHYLATED-DNA--PROTEIN-CYSTEINE METHYLTRANSFERASE"/>
    <property type="match status" value="1"/>
</dbReference>
<dbReference type="FunFam" id="1.10.10.10:FF:000214">
    <property type="entry name" value="Methylated-DNA--protein-cysteine methyltransferase"/>
    <property type="match status" value="1"/>
</dbReference>
<evidence type="ECO:0000259" key="9">
    <source>
        <dbReference type="Pfam" id="PF01035"/>
    </source>
</evidence>
<reference evidence="10" key="2">
    <citation type="submission" date="2022-03" db="EMBL/GenBank/DDBJ databases">
        <authorList>
            <person name="Ryngajllo M."/>
            <person name="Jacek P."/>
            <person name="Kubiak K."/>
        </authorList>
    </citation>
    <scope>NUCLEOTIDE SEQUENCE</scope>
    <source>
        <strain evidence="10">SI1</strain>
    </source>
</reference>
<dbReference type="Pfam" id="PF01035">
    <property type="entry name" value="DNA_binding_1"/>
    <property type="match status" value="1"/>
</dbReference>
<dbReference type="Proteomes" id="UP001202887">
    <property type="component" value="Unassembled WGS sequence"/>
</dbReference>
<dbReference type="InterPro" id="IPR001497">
    <property type="entry name" value="MethylDNA_cys_MeTrfase_AS"/>
</dbReference>
<dbReference type="GO" id="GO:0006281">
    <property type="term" value="P:DNA repair"/>
    <property type="evidence" value="ECO:0007669"/>
    <property type="project" value="UniProtKB-KW"/>
</dbReference>
<dbReference type="RefSeq" id="WP_247066813.1">
    <property type="nucleotide sequence ID" value="NZ_CP094848.1"/>
</dbReference>
<dbReference type="GO" id="GO:0003908">
    <property type="term" value="F:methylated-DNA-[protein]-cysteine S-methyltransferase activity"/>
    <property type="evidence" value="ECO:0007669"/>
    <property type="project" value="UniProtKB-EC"/>
</dbReference>
<comment type="caution">
    <text evidence="10">The sequence shown here is derived from an EMBL/GenBank/DDBJ whole genome shotgun (WGS) entry which is preliminary data.</text>
</comment>
<dbReference type="SUPFAM" id="SSF46767">
    <property type="entry name" value="Methylated DNA-protein cysteine methyltransferase, C-terminal domain"/>
    <property type="match status" value="1"/>
</dbReference>
<keyword evidence="6" id="KW-0227">DNA damage</keyword>
<evidence type="ECO:0000256" key="6">
    <source>
        <dbReference type="ARBA" id="ARBA00022763"/>
    </source>
</evidence>
<dbReference type="PANTHER" id="PTHR10815:SF14">
    <property type="entry name" value="BIFUNCTIONAL TRANSCRIPTIONAL ACTIVATOR_DNA REPAIR ENZYME ADA"/>
    <property type="match status" value="1"/>
</dbReference>